<dbReference type="AlphaFoldDB" id="W2GQU4"/>
<sequence length="82" mass="8901">MDTASNDELFDSKSCDEEEFTTLMLKYSGNTMFKLDTNAFGAITSVNLHGTPTRALSVDCCSCGIGNYLPSETFGFLLSSTH</sequence>
<gene>
    <name evidence="1" type="ORF">L915_10368</name>
</gene>
<proteinExistence type="predicted"/>
<name>W2GQU4_PHYNI</name>
<dbReference type="Proteomes" id="UP000053236">
    <property type="component" value="Unassembled WGS sequence"/>
</dbReference>
<protein>
    <submittedName>
        <fullName evidence="1">Uncharacterized protein</fullName>
    </submittedName>
</protein>
<dbReference type="EMBL" id="KI686728">
    <property type="protein sequence ID" value="ETK84695.1"/>
    <property type="molecule type" value="Genomic_DNA"/>
</dbReference>
<reference evidence="1" key="1">
    <citation type="submission" date="2013-11" db="EMBL/GenBank/DDBJ databases">
        <title>The Genome Sequence of Phytophthora parasitica CJ02B3.</title>
        <authorList>
            <consortium name="The Broad Institute Genomics Platform"/>
            <person name="Russ C."/>
            <person name="Tyler B."/>
            <person name="Panabieres F."/>
            <person name="Shan W."/>
            <person name="Tripathy S."/>
            <person name="Grunwald N."/>
            <person name="Machado M."/>
            <person name="Johnson C.S."/>
            <person name="Arredondo F."/>
            <person name="Hong C."/>
            <person name="Coffey M."/>
            <person name="Young S.K."/>
            <person name="Zeng Q."/>
            <person name="Gargeya S."/>
            <person name="Fitzgerald M."/>
            <person name="Abouelleil A."/>
            <person name="Alvarado L."/>
            <person name="Chapman S.B."/>
            <person name="Gainer-Dewar J."/>
            <person name="Goldberg J."/>
            <person name="Griggs A."/>
            <person name="Gujja S."/>
            <person name="Hansen M."/>
            <person name="Howarth C."/>
            <person name="Imamovic A."/>
            <person name="Ireland A."/>
            <person name="Larimer J."/>
            <person name="McCowan C."/>
            <person name="Murphy C."/>
            <person name="Pearson M."/>
            <person name="Poon T.W."/>
            <person name="Priest M."/>
            <person name="Roberts A."/>
            <person name="Saif S."/>
            <person name="Shea T."/>
            <person name="Sykes S."/>
            <person name="Wortman J."/>
            <person name="Nusbaum C."/>
            <person name="Birren B."/>
        </authorList>
    </citation>
    <scope>NUCLEOTIDE SEQUENCE [LARGE SCALE GENOMIC DNA]</scope>
    <source>
        <strain evidence="1">CJ02B3</strain>
    </source>
</reference>
<organism evidence="1">
    <name type="scientific">Phytophthora nicotianae</name>
    <name type="common">Potato buckeye rot agent</name>
    <name type="synonym">Phytophthora parasitica</name>
    <dbReference type="NCBI Taxonomy" id="4792"/>
    <lineage>
        <taxon>Eukaryota</taxon>
        <taxon>Sar</taxon>
        <taxon>Stramenopiles</taxon>
        <taxon>Oomycota</taxon>
        <taxon>Peronosporomycetes</taxon>
        <taxon>Peronosporales</taxon>
        <taxon>Peronosporaceae</taxon>
        <taxon>Phytophthora</taxon>
    </lineage>
</organism>
<evidence type="ECO:0000313" key="1">
    <source>
        <dbReference type="EMBL" id="ETK84695.1"/>
    </source>
</evidence>
<accession>W2GQU4</accession>